<dbReference type="RefSeq" id="WP_068192549.1">
    <property type="nucleotide sequence ID" value="NZ_CP013909.1"/>
</dbReference>
<dbReference type="Proteomes" id="UP000059542">
    <property type="component" value="Chromosome"/>
</dbReference>
<dbReference type="PANTHER" id="PTHR30189:SF1">
    <property type="entry name" value="LPS-ASSEMBLY PROTEIN LPTD"/>
    <property type="match status" value="1"/>
</dbReference>
<dbReference type="EMBL" id="CP013909">
    <property type="protein sequence ID" value="ALW85385.1"/>
    <property type="molecule type" value="Genomic_DNA"/>
</dbReference>
<evidence type="ECO:0000313" key="3">
    <source>
        <dbReference type="EMBL" id="ALW85385.1"/>
    </source>
</evidence>
<dbReference type="InterPro" id="IPR045659">
    <property type="entry name" value="LptD_2"/>
</dbReference>
<dbReference type="GO" id="GO:1990351">
    <property type="term" value="C:transporter complex"/>
    <property type="evidence" value="ECO:0007669"/>
    <property type="project" value="TreeGrafter"/>
</dbReference>
<dbReference type="GO" id="GO:0009279">
    <property type="term" value="C:cell outer membrane"/>
    <property type="evidence" value="ECO:0007669"/>
    <property type="project" value="TreeGrafter"/>
</dbReference>
<feature type="region of interest" description="Disordered" evidence="1">
    <location>
        <begin position="1"/>
        <end position="124"/>
    </location>
</feature>
<dbReference type="KEGG" id="hyg:AUC43_09935"/>
<reference evidence="3 4" key="1">
    <citation type="submission" date="2015-12" db="EMBL/GenBank/DDBJ databases">
        <authorList>
            <person name="Shamseldin A."/>
            <person name="Moawad H."/>
            <person name="Abd El-Rahim W.M."/>
            <person name="Sadowsky M.J."/>
        </authorList>
    </citation>
    <scope>NUCLEOTIDE SEQUENCE [LARGE SCALE GENOMIC DNA]</scope>
    <source>
        <strain evidence="3 4">DG5B</strain>
    </source>
</reference>
<keyword evidence="4" id="KW-1185">Reference proteome</keyword>
<organism evidence="3 4">
    <name type="scientific">Hymenobacter sedentarius</name>
    <dbReference type="NCBI Taxonomy" id="1411621"/>
    <lineage>
        <taxon>Bacteria</taxon>
        <taxon>Pseudomonadati</taxon>
        <taxon>Bacteroidota</taxon>
        <taxon>Cytophagia</taxon>
        <taxon>Cytophagales</taxon>
        <taxon>Hymenobacteraceae</taxon>
        <taxon>Hymenobacter</taxon>
    </lineage>
</organism>
<evidence type="ECO:0000256" key="1">
    <source>
        <dbReference type="SAM" id="MobiDB-lite"/>
    </source>
</evidence>
<protein>
    <recommendedName>
        <fullName evidence="2">LPS-assembly protein LptD central domain-containing protein</fullName>
    </recommendedName>
</protein>
<accession>A0A0U4CB27</accession>
<evidence type="ECO:0000313" key="4">
    <source>
        <dbReference type="Proteomes" id="UP000059542"/>
    </source>
</evidence>
<proteinExistence type="predicted"/>
<dbReference type="InterPro" id="IPR050218">
    <property type="entry name" value="LptD"/>
</dbReference>
<dbReference type="AlphaFoldDB" id="A0A0U4CB27"/>
<dbReference type="STRING" id="1411621.AUC43_09935"/>
<name>A0A0U4CB27_9BACT</name>
<sequence>MVAGAAGSAWGQAVTPPKPTPQAKAAKKRTATNAPAPAQPKVPLAKPTQRPGSAPTPPVRFISPDPRDPQGPPPAGARNTGQPRVPGTSHKPVPDTLAPGGVRNTGLPGAVSRTGDSLQVSGKPKGQIETTIKYAAKDSIQFDVTGKVARLYNKASVDYGDTDLKAAVITVDYGKNTMTADGKRDSLNNKLEGRPVLNDKGGLYTAKSIAYNFKTKKARVSEAVTTQGEGYVSASVIKRQPNGDIDGLIGRYTTCNLEHPHFYIQAKRMKVIPGDKVVTGPFNLVIGDVPTPLGFLFGFFPMPTTNRGSGVIIPTFGQAADRGYYLSNGGYYFAPNDYIGVRLTGDVYAGNAQSFGGWGATADVSYLKRYTFQGNFNFRFSTRPSDQILTTDATTGPAYIKPAAANSFWITWSHTPVPKPGGGRFSASVNAGTSSFNKINSLDARRYLSTQFSSSISYSKQLRNLPINYDVRLSQSQGTDGSMTFTLPDVSLGLARQYPYQWFGIEPGAYKLGKVYEQFTLSYNLTARNEVSNIVPARSLANGLPLLGGTTVPTNIPLNLDNIGKVLRNSRNGVQHSFGIGLGSYSIAQHLQFTPSLNYGEVWYGQRLNYRFSPVAQAVRIDTTYGLYRINNYSASASLNTTFYGTINRKGTHKIQALRHKVTPSLNYSYSPDFTQRSSVFPQPDLYGLRNQFNQLVPRDQLQVVNGRNPYPFSSFNNFLYGTPGGSKQSQITFNLQNSVEMKVREANDTTGTNPFRKASLIEGLDFSTGYNFAADSLKLQPVAVNFRTQVARKLNLNSTALFEPYQRDAQGRTIDKYLFEANPRKLLRLASATFGATYSFNPASGNRKSVVPRAVAPTNDPTLGTVGQPNYYADYVDFEIPWELALTYAAGYTTNPVPLKPGDVRPPILALNTVGVTGSVKLTPNLRLSYNLGYDITHQTITYPNVTFFRDLHCWQITGQWIPFGVTKGYGFTISAKSSLLQDLKLNRNRYQQYQ</sequence>
<feature type="domain" description="LPS-assembly protein LptD central" evidence="2">
    <location>
        <begin position="277"/>
        <end position="806"/>
    </location>
</feature>
<gene>
    <name evidence="3" type="ORF">AUC43_09935</name>
</gene>
<evidence type="ECO:0000259" key="2">
    <source>
        <dbReference type="Pfam" id="PF19838"/>
    </source>
</evidence>
<dbReference type="Pfam" id="PF19838">
    <property type="entry name" value="LptD_2"/>
    <property type="match status" value="1"/>
</dbReference>
<dbReference type="PANTHER" id="PTHR30189">
    <property type="entry name" value="LPS-ASSEMBLY PROTEIN"/>
    <property type="match status" value="1"/>
</dbReference>